<protein>
    <submittedName>
        <fullName evidence="2">Uncharacterized protein</fullName>
    </submittedName>
</protein>
<evidence type="ECO:0000256" key="1">
    <source>
        <dbReference type="SAM" id="MobiDB-lite"/>
    </source>
</evidence>
<dbReference type="AlphaFoldDB" id="A0A6A6IN75"/>
<evidence type="ECO:0000313" key="2">
    <source>
        <dbReference type="EMBL" id="KAF2251699.1"/>
    </source>
</evidence>
<name>A0A6A6IN75_9PLEO</name>
<feature type="region of interest" description="Disordered" evidence="1">
    <location>
        <begin position="323"/>
        <end position="360"/>
    </location>
</feature>
<sequence>MPPLFANNIQIQELLDPVLFPLPDVNDGILMVREAQGPIHRPLRIFIQPSDDGYTYAETERKSLLNRLSPEAIHGLKGYIDNASLWGKRSQIVSTLAFGEVYIFSSTVPFSVGFPTICILDSSRSSLSGTTLIYPCLNDLHRLLSTVVPYNEYGLGSCAPSISRLAYWARATVTVTHQLPMEHPTLKGEHDTASYETAAINLGKLRLTTTPVATPKSNSGSPWSNPSPPSSKAQWNIYIRHDHLEPCPGVQGHEYVGPAALIGGLVDAARTAKSTIQAAIPPKVIPMFPQGPAIRLPMASWIRNCGGEEQGTTCSHRTPLEWKSGINPKRAADESNGFGTSQNTWLSHFPRTPGVPKTIP</sequence>
<organism evidence="2 3">
    <name type="scientific">Trematosphaeria pertusa</name>
    <dbReference type="NCBI Taxonomy" id="390896"/>
    <lineage>
        <taxon>Eukaryota</taxon>
        <taxon>Fungi</taxon>
        <taxon>Dikarya</taxon>
        <taxon>Ascomycota</taxon>
        <taxon>Pezizomycotina</taxon>
        <taxon>Dothideomycetes</taxon>
        <taxon>Pleosporomycetidae</taxon>
        <taxon>Pleosporales</taxon>
        <taxon>Massarineae</taxon>
        <taxon>Trematosphaeriaceae</taxon>
        <taxon>Trematosphaeria</taxon>
    </lineage>
</organism>
<accession>A0A6A6IN75</accession>
<evidence type="ECO:0000313" key="3">
    <source>
        <dbReference type="Proteomes" id="UP000800094"/>
    </source>
</evidence>
<gene>
    <name evidence="2" type="ORF">BU26DRAFT_502318</name>
</gene>
<dbReference type="RefSeq" id="XP_033686703.1">
    <property type="nucleotide sequence ID" value="XM_033826628.1"/>
</dbReference>
<feature type="compositionally biased region" description="Polar residues" evidence="1">
    <location>
        <begin position="337"/>
        <end position="346"/>
    </location>
</feature>
<dbReference type="GeneID" id="54579958"/>
<keyword evidence="3" id="KW-1185">Reference proteome</keyword>
<reference evidence="2" key="1">
    <citation type="journal article" date="2020" name="Stud. Mycol.">
        <title>101 Dothideomycetes genomes: a test case for predicting lifestyles and emergence of pathogens.</title>
        <authorList>
            <person name="Haridas S."/>
            <person name="Albert R."/>
            <person name="Binder M."/>
            <person name="Bloem J."/>
            <person name="Labutti K."/>
            <person name="Salamov A."/>
            <person name="Andreopoulos B."/>
            <person name="Baker S."/>
            <person name="Barry K."/>
            <person name="Bills G."/>
            <person name="Bluhm B."/>
            <person name="Cannon C."/>
            <person name="Castanera R."/>
            <person name="Culley D."/>
            <person name="Daum C."/>
            <person name="Ezra D."/>
            <person name="Gonzalez J."/>
            <person name="Henrissat B."/>
            <person name="Kuo A."/>
            <person name="Liang C."/>
            <person name="Lipzen A."/>
            <person name="Lutzoni F."/>
            <person name="Magnuson J."/>
            <person name="Mondo S."/>
            <person name="Nolan M."/>
            <person name="Ohm R."/>
            <person name="Pangilinan J."/>
            <person name="Park H.-J."/>
            <person name="Ramirez L."/>
            <person name="Alfaro M."/>
            <person name="Sun H."/>
            <person name="Tritt A."/>
            <person name="Yoshinaga Y."/>
            <person name="Zwiers L.-H."/>
            <person name="Turgeon B."/>
            <person name="Goodwin S."/>
            <person name="Spatafora J."/>
            <person name="Crous P."/>
            <person name="Grigoriev I."/>
        </authorList>
    </citation>
    <scope>NUCLEOTIDE SEQUENCE</scope>
    <source>
        <strain evidence="2">CBS 122368</strain>
    </source>
</reference>
<dbReference type="Proteomes" id="UP000800094">
    <property type="component" value="Unassembled WGS sequence"/>
</dbReference>
<proteinExistence type="predicted"/>
<dbReference type="EMBL" id="ML987192">
    <property type="protein sequence ID" value="KAF2251699.1"/>
    <property type="molecule type" value="Genomic_DNA"/>
</dbReference>